<dbReference type="AlphaFoldDB" id="A0A382J2U1"/>
<name>A0A382J2U1_9ZZZZ</name>
<dbReference type="EMBL" id="UINC01071313">
    <property type="protein sequence ID" value="SVC06118.1"/>
    <property type="molecule type" value="Genomic_DNA"/>
</dbReference>
<evidence type="ECO:0000313" key="1">
    <source>
        <dbReference type="EMBL" id="SVC06118.1"/>
    </source>
</evidence>
<accession>A0A382J2U1</accession>
<reference evidence="1" key="1">
    <citation type="submission" date="2018-05" db="EMBL/GenBank/DDBJ databases">
        <authorList>
            <person name="Lanie J.A."/>
            <person name="Ng W.-L."/>
            <person name="Kazmierczak K.M."/>
            <person name="Andrzejewski T.M."/>
            <person name="Davidsen T.M."/>
            <person name="Wayne K.J."/>
            <person name="Tettelin H."/>
            <person name="Glass J.I."/>
            <person name="Rusch D."/>
            <person name="Podicherti R."/>
            <person name="Tsui H.-C.T."/>
            <person name="Winkler M.E."/>
        </authorList>
    </citation>
    <scope>NUCLEOTIDE SEQUENCE</scope>
</reference>
<gene>
    <name evidence="1" type="ORF">METZ01_LOCUS258972</name>
</gene>
<sequence length="55" mass="5916">MAIRALLEALLILELHSVSIYSLVAPSVELYMGESFVVLTGLTTRSSHSIIGALE</sequence>
<organism evidence="1">
    <name type="scientific">marine metagenome</name>
    <dbReference type="NCBI Taxonomy" id="408172"/>
    <lineage>
        <taxon>unclassified sequences</taxon>
        <taxon>metagenomes</taxon>
        <taxon>ecological metagenomes</taxon>
    </lineage>
</organism>
<proteinExistence type="predicted"/>
<protein>
    <submittedName>
        <fullName evidence="1">Uncharacterized protein</fullName>
    </submittedName>
</protein>